<dbReference type="Proteomes" id="UP000274358">
    <property type="component" value="Unassembled WGS sequence"/>
</dbReference>
<name>A0A3S0RZR9_9GAMM</name>
<evidence type="ECO:0000313" key="2">
    <source>
        <dbReference type="Proteomes" id="UP000274358"/>
    </source>
</evidence>
<dbReference type="EMBL" id="RYYV01000009">
    <property type="protein sequence ID" value="RUL74528.1"/>
    <property type="molecule type" value="Genomic_DNA"/>
</dbReference>
<proteinExistence type="predicted"/>
<comment type="caution">
    <text evidence="1">The sequence shown here is derived from an EMBL/GenBank/DDBJ whole genome shotgun (WGS) entry which is preliminary data.</text>
</comment>
<gene>
    <name evidence="1" type="ORF">EKH80_13685</name>
</gene>
<protein>
    <submittedName>
        <fullName evidence="1">Uncharacterized protein</fullName>
    </submittedName>
</protein>
<keyword evidence="2" id="KW-1185">Reference proteome</keyword>
<accession>A0A3S0RZR9</accession>
<dbReference type="AlphaFoldDB" id="A0A3S0RZR9"/>
<reference evidence="1 2" key="1">
    <citation type="submission" date="2018-12" db="EMBL/GenBank/DDBJ databases">
        <title>Dyella dinghuensis sp. nov. DHOA06 and Dyella choica sp. nov. 4M-K27, isolated from forest soil.</title>
        <authorList>
            <person name="Qiu L.-H."/>
            <person name="Gao Z.-H."/>
        </authorList>
    </citation>
    <scope>NUCLEOTIDE SEQUENCE [LARGE SCALE GENOMIC DNA]</scope>
    <source>
        <strain evidence="1 2">4M-K27</strain>
    </source>
</reference>
<sequence length="88" mass="10155">MRKFPSITPFVIGQRKTKSHTQAHRFVAPMMNGTDRRCRCFHRLLSRAHLAKTAAVQPYACGLHGFCRVAWRCHNFIFNDKRAPLSVT</sequence>
<organism evidence="1 2">
    <name type="scientific">Dyella choica</name>
    <dbReference type="NCBI Taxonomy" id="1927959"/>
    <lineage>
        <taxon>Bacteria</taxon>
        <taxon>Pseudomonadati</taxon>
        <taxon>Pseudomonadota</taxon>
        <taxon>Gammaproteobacteria</taxon>
        <taxon>Lysobacterales</taxon>
        <taxon>Rhodanobacteraceae</taxon>
        <taxon>Dyella</taxon>
    </lineage>
</organism>
<evidence type="ECO:0000313" key="1">
    <source>
        <dbReference type="EMBL" id="RUL74528.1"/>
    </source>
</evidence>